<gene>
    <name evidence="1" type="ORF">Verru16b_03306</name>
</gene>
<dbReference type="AlphaFoldDB" id="A0A1D8AZ89"/>
<dbReference type="PROSITE" id="PS51257">
    <property type="entry name" value="PROKAR_LIPOPROTEIN"/>
    <property type="match status" value="1"/>
</dbReference>
<keyword evidence="2" id="KW-1185">Reference proteome</keyword>
<accession>A0A1D8AZ89</accession>
<organism evidence="1 2">
    <name type="scientific">Lacunisphaera limnophila</name>
    <dbReference type="NCBI Taxonomy" id="1838286"/>
    <lineage>
        <taxon>Bacteria</taxon>
        <taxon>Pseudomonadati</taxon>
        <taxon>Verrucomicrobiota</taxon>
        <taxon>Opitutia</taxon>
        <taxon>Opitutales</taxon>
        <taxon>Opitutaceae</taxon>
        <taxon>Lacunisphaera</taxon>
    </lineage>
</organism>
<dbReference type="KEGG" id="obg:Verru16b_03306"/>
<evidence type="ECO:0000313" key="2">
    <source>
        <dbReference type="Proteomes" id="UP000095228"/>
    </source>
</evidence>
<sequence>MSPALRTPRDCRRAGPLARWAGGGLLVLAGLLAGCTGFPQAGPGSYYPTPTELQARLELEERYVYFPGYEIYYNRTQGYYVYRTHGGWVDEFELPLEVDRQEMLASPFAAMSFHDHPEAHHEQVVRDYPRNWGLDAPAAPSARTSGLFMK</sequence>
<reference evidence="1 2" key="1">
    <citation type="submission" date="2016-06" db="EMBL/GenBank/DDBJ databases">
        <title>Three novel species with peptidoglycan cell walls form the new genus Lacunisphaera gen. nov. in the family Opitutaceae of the verrucomicrobial subdivision 4.</title>
        <authorList>
            <person name="Rast P."/>
            <person name="Gloeckner I."/>
            <person name="Jogler M."/>
            <person name="Boedeker C."/>
            <person name="Jeske O."/>
            <person name="Wiegand S."/>
            <person name="Reinhardt R."/>
            <person name="Schumann P."/>
            <person name="Rohde M."/>
            <person name="Spring S."/>
            <person name="Gloeckner F.O."/>
            <person name="Jogler C."/>
        </authorList>
    </citation>
    <scope>NUCLEOTIDE SEQUENCE [LARGE SCALE GENOMIC DNA]</scope>
    <source>
        <strain evidence="1 2">IG16b</strain>
    </source>
</reference>
<evidence type="ECO:0000313" key="1">
    <source>
        <dbReference type="EMBL" id="AOS46209.1"/>
    </source>
</evidence>
<dbReference type="RefSeq" id="WP_069963284.1">
    <property type="nucleotide sequence ID" value="NZ_CP016094.1"/>
</dbReference>
<dbReference type="EMBL" id="CP016094">
    <property type="protein sequence ID" value="AOS46209.1"/>
    <property type="molecule type" value="Genomic_DNA"/>
</dbReference>
<dbReference type="STRING" id="1838286.Verru16b_03306"/>
<evidence type="ECO:0008006" key="3">
    <source>
        <dbReference type="Google" id="ProtNLM"/>
    </source>
</evidence>
<dbReference type="Proteomes" id="UP000095228">
    <property type="component" value="Chromosome"/>
</dbReference>
<name>A0A1D8AZ89_9BACT</name>
<proteinExistence type="predicted"/>
<protein>
    <recommendedName>
        <fullName evidence="3">Lipoprotein</fullName>
    </recommendedName>
</protein>